<dbReference type="PANTHER" id="PTHR28283">
    <property type="entry name" value="3',5'-CYCLIC-NUCLEOTIDE PHOSPHODIESTERASE 1"/>
    <property type="match status" value="1"/>
</dbReference>
<dbReference type="Gene3D" id="3.60.15.10">
    <property type="entry name" value="Ribonuclease Z/Hydroxyacylglutathione hydrolase-like"/>
    <property type="match status" value="1"/>
</dbReference>
<organism evidence="2 3">
    <name type="scientific">Huiozyma naganishii (strain ATCC MYA-139 / BCRC 22969 / CBS 8797 / KCTC 17520 / NBRC 10181 / NCYC 3082 / Yp74L-3)</name>
    <name type="common">Yeast</name>
    <name type="synonym">Kazachstania naganishii</name>
    <dbReference type="NCBI Taxonomy" id="1071383"/>
    <lineage>
        <taxon>Eukaryota</taxon>
        <taxon>Fungi</taxon>
        <taxon>Dikarya</taxon>
        <taxon>Ascomycota</taxon>
        <taxon>Saccharomycotina</taxon>
        <taxon>Saccharomycetes</taxon>
        <taxon>Saccharomycetales</taxon>
        <taxon>Saccharomycetaceae</taxon>
        <taxon>Huiozyma</taxon>
    </lineage>
</organism>
<keyword evidence="1" id="KW-0114">cAMP</keyword>
<dbReference type="HOGENOM" id="CLU_016658_2_1_1"/>
<dbReference type="KEGG" id="kng:KNAG_0I00200"/>
<dbReference type="GeneID" id="34527554"/>
<evidence type="ECO:0000313" key="2">
    <source>
        <dbReference type="EMBL" id="CCK71811.1"/>
    </source>
</evidence>
<evidence type="ECO:0008006" key="4">
    <source>
        <dbReference type="Google" id="ProtNLM"/>
    </source>
</evidence>
<dbReference type="EMBL" id="HE978322">
    <property type="protein sequence ID" value="CCK71811.1"/>
    <property type="molecule type" value="Genomic_DNA"/>
</dbReference>
<dbReference type="GO" id="GO:0047555">
    <property type="term" value="F:3',5'-cyclic-GMP phosphodiesterase activity"/>
    <property type="evidence" value="ECO:0007669"/>
    <property type="project" value="TreeGrafter"/>
</dbReference>
<dbReference type="PRINTS" id="PR00388">
    <property type="entry name" value="PDIESTERASE2"/>
</dbReference>
<evidence type="ECO:0000313" key="3">
    <source>
        <dbReference type="Proteomes" id="UP000006310"/>
    </source>
</evidence>
<dbReference type="InterPro" id="IPR000396">
    <property type="entry name" value="Pdiesterase2"/>
</dbReference>
<dbReference type="GO" id="GO:0004115">
    <property type="term" value="F:3',5'-cyclic-AMP phosphodiesterase activity"/>
    <property type="evidence" value="ECO:0007669"/>
    <property type="project" value="UniProtKB-UniRule"/>
</dbReference>
<dbReference type="Proteomes" id="UP000006310">
    <property type="component" value="Chromosome 9"/>
</dbReference>
<dbReference type="SUPFAM" id="SSF56281">
    <property type="entry name" value="Metallo-hydrolase/oxidoreductase"/>
    <property type="match status" value="1"/>
</dbReference>
<dbReference type="PIRSF" id="PIRSF000962">
    <property type="entry name" value="Cyc_nuc_PDEase"/>
    <property type="match status" value="1"/>
</dbReference>
<reference evidence="2 3" key="1">
    <citation type="journal article" date="2011" name="Proc. Natl. Acad. Sci. U.S.A.">
        <title>Evolutionary erosion of yeast sex chromosomes by mating-type switching accidents.</title>
        <authorList>
            <person name="Gordon J.L."/>
            <person name="Armisen D."/>
            <person name="Proux-Wera E."/>
            <person name="Oheigeartaigh S.S."/>
            <person name="Byrne K.P."/>
            <person name="Wolfe K.H."/>
        </authorList>
    </citation>
    <scope>NUCLEOTIDE SEQUENCE [LARGE SCALE GENOMIC DNA]</scope>
    <source>
        <strain evidence="3">ATCC MYA-139 / BCRC 22969 / CBS 8797 / CCRC 22969 / KCTC 17520 / NBRC 10181 / NCYC 3082</strain>
    </source>
</reference>
<dbReference type="CDD" id="cd07735">
    <property type="entry name" value="class_II_PDE_MBL-fold"/>
    <property type="match status" value="1"/>
</dbReference>
<gene>
    <name evidence="2" type="primary">KNAG0I00200</name>
    <name evidence="2" type="ordered locus">KNAG_0I00200</name>
</gene>
<evidence type="ECO:0000256" key="1">
    <source>
        <dbReference type="PIRNR" id="PIRNR000962"/>
    </source>
</evidence>
<accession>J7S9Z1</accession>
<dbReference type="PANTHER" id="PTHR28283:SF1">
    <property type="entry name" value="3',5'-CYCLIC-NUCLEOTIDE PHOSPHODIESTERASE 1"/>
    <property type="match status" value="1"/>
</dbReference>
<dbReference type="eggNOG" id="ENOG502RFKK">
    <property type="taxonomic scope" value="Eukaryota"/>
</dbReference>
<dbReference type="GO" id="GO:0006198">
    <property type="term" value="P:cAMP catabolic process"/>
    <property type="evidence" value="ECO:0007669"/>
    <property type="project" value="UniProtKB-UniRule"/>
</dbReference>
<dbReference type="OMA" id="YYVTHPH"/>
<dbReference type="Pfam" id="PF02112">
    <property type="entry name" value="PDEase_II"/>
    <property type="match status" value="1"/>
</dbReference>
<protein>
    <recommendedName>
        <fullName evidence="4">3',5'-cyclic-nucleotide phosphodiesterase</fullName>
    </recommendedName>
</protein>
<keyword evidence="3" id="KW-1185">Reference proteome</keyword>
<dbReference type="AlphaFoldDB" id="J7S9Z1"/>
<dbReference type="GO" id="GO:1902660">
    <property type="term" value="P:negative regulation of glucose mediated signaling pathway"/>
    <property type="evidence" value="ECO:0007669"/>
    <property type="project" value="TreeGrafter"/>
</dbReference>
<dbReference type="GO" id="GO:0007189">
    <property type="term" value="P:adenylate cyclase-activating G protein-coupled receptor signaling pathway"/>
    <property type="evidence" value="ECO:0007669"/>
    <property type="project" value="EnsemblFungi"/>
</dbReference>
<reference evidence="3" key="2">
    <citation type="submission" date="2012-08" db="EMBL/GenBank/DDBJ databases">
        <title>Genome sequence of Kazachstania naganishii.</title>
        <authorList>
            <person name="Gordon J.L."/>
            <person name="Armisen D."/>
            <person name="Proux-Wera E."/>
            <person name="OhEigeartaigh S.S."/>
            <person name="Byrne K.P."/>
            <person name="Wolfe K.H."/>
        </authorList>
    </citation>
    <scope>NUCLEOTIDE SEQUENCE [LARGE SCALE GENOMIC DNA]</scope>
    <source>
        <strain evidence="3">ATCC MYA-139 / BCRC 22969 / CBS 8797 / CCRC 22969 / KCTC 17520 / NBRC 10181 / NCYC 3082</strain>
    </source>
</reference>
<dbReference type="STRING" id="1071383.J7S9Z1"/>
<proteinExistence type="inferred from homology"/>
<dbReference type="OrthoDB" id="258495at2759"/>
<name>J7S9Z1_HUIN7</name>
<sequence length="368" mass="42057">MFTFEVVILGGLGGPGENSSQCFMLRPYRSKGIKSICVDGGAGAAQICDTLMLQQKPVSERDQLAFHYYEPDDQQYFLENMIDKQSVAKFGFSSETLDSVSQERNALKKGYKIYQGIGEYYVTHPHLDHISAMVVNSPLVYEPPLVSEKTICGLDFTVNALQEHIFNDTIWPNLTYGKLQKLRVKTLQHSQWAPSSTFPQWEIIPFQVCHGCKVAQDSKVYSTVYLIRDKVSRDVIVICGDLEYDYEGENHKNLLDNVWRYIAKNVPFKHLKSIFIECSSSSMVACENLYGHLSPPFLIHELKSLYKFYGFTNDPFDLHVVIIHVKLTVSDTDPRKTILHELKELVRGEEGLNKVRFSIALDKHRFVL</sequence>
<dbReference type="RefSeq" id="XP_022466056.1">
    <property type="nucleotide sequence ID" value="XM_022609685.1"/>
</dbReference>
<keyword evidence="1" id="KW-0378">Hydrolase</keyword>
<comment type="similarity">
    <text evidence="1">Belongs to the cyclic nucleotide phosphodiesterase class-II family.</text>
</comment>
<dbReference type="InterPro" id="IPR036866">
    <property type="entry name" value="RibonucZ/Hydroxyglut_hydro"/>
</dbReference>